<dbReference type="PROSITE" id="PS51257">
    <property type="entry name" value="PROKAR_LIPOPROTEIN"/>
    <property type="match status" value="1"/>
</dbReference>
<keyword evidence="1" id="KW-0472">Membrane</keyword>
<feature type="transmembrane region" description="Helical" evidence="1">
    <location>
        <begin position="6"/>
        <end position="26"/>
    </location>
</feature>
<keyword evidence="1" id="KW-0812">Transmembrane</keyword>
<evidence type="ECO:0008006" key="4">
    <source>
        <dbReference type="Google" id="ProtNLM"/>
    </source>
</evidence>
<gene>
    <name evidence="2" type="ORF">SAMN05216333_11451</name>
</gene>
<organism evidence="2 3">
    <name type="scientific">Nitrosomonas oligotropha</name>
    <dbReference type="NCBI Taxonomy" id="42354"/>
    <lineage>
        <taxon>Bacteria</taxon>
        <taxon>Pseudomonadati</taxon>
        <taxon>Pseudomonadota</taxon>
        <taxon>Betaproteobacteria</taxon>
        <taxon>Nitrosomonadales</taxon>
        <taxon>Nitrosomonadaceae</taxon>
        <taxon>Nitrosomonas</taxon>
    </lineage>
</organism>
<dbReference type="Proteomes" id="UP000198814">
    <property type="component" value="Unassembled WGS sequence"/>
</dbReference>
<dbReference type="EMBL" id="FODO01000014">
    <property type="protein sequence ID" value="SEO65903.1"/>
    <property type="molecule type" value="Genomic_DNA"/>
</dbReference>
<keyword evidence="1" id="KW-1133">Transmembrane helix</keyword>
<evidence type="ECO:0000313" key="2">
    <source>
        <dbReference type="EMBL" id="SEO65903.1"/>
    </source>
</evidence>
<keyword evidence="3" id="KW-1185">Reference proteome</keyword>
<evidence type="ECO:0000256" key="1">
    <source>
        <dbReference type="SAM" id="Phobius"/>
    </source>
</evidence>
<accession>A0A1H8RIR7</accession>
<proteinExistence type="predicted"/>
<sequence length="87" mass="9802">MNIKCPVWKLSVMVGVVVIMSGCVSFEEQRRSMVNYCYKLGFKYDSPKFSDCIAQLEQQIGLSQQCAGAFRYGVPNTCGSCMSQRLR</sequence>
<protein>
    <recommendedName>
        <fullName evidence="4">Lipoprotein</fullName>
    </recommendedName>
</protein>
<name>A0A1H8RIR7_9PROT</name>
<evidence type="ECO:0000313" key="3">
    <source>
        <dbReference type="Proteomes" id="UP000198814"/>
    </source>
</evidence>
<dbReference type="STRING" id="42354.SAMN05216333_11451"/>
<reference evidence="3" key="1">
    <citation type="submission" date="2016-10" db="EMBL/GenBank/DDBJ databases">
        <authorList>
            <person name="Varghese N."/>
            <person name="Submissions S."/>
        </authorList>
    </citation>
    <scope>NUCLEOTIDE SEQUENCE [LARGE SCALE GENOMIC DNA]</scope>
    <source>
        <strain evidence="3">Nm76</strain>
    </source>
</reference>
<dbReference type="AlphaFoldDB" id="A0A1H8RIR7"/>